<gene>
    <name evidence="5" type="ORF">FHU40_000528</name>
</gene>
<keyword evidence="2" id="KW-0547">Nucleotide-binding</keyword>
<organism evidence="5 6">
    <name type="scientific">Nocardioides soli</name>
    <dbReference type="NCBI Taxonomy" id="1036020"/>
    <lineage>
        <taxon>Bacteria</taxon>
        <taxon>Bacillati</taxon>
        <taxon>Actinomycetota</taxon>
        <taxon>Actinomycetes</taxon>
        <taxon>Propionibacteriales</taxon>
        <taxon>Nocardioidaceae</taxon>
        <taxon>Nocardioides</taxon>
    </lineage>
</organism>
<dbReference type="PANTHER" id="PTHR42788">
    <property type="entry name" value="TAURINE IMPORT ATP-BINDING PROTEIN-RELATED"/>
    <property type="match status" value="1"/>
</dbReference>
<keyword evidence="3 5" id="KW-0067">ATP-binding</keyword>
<keyword evidence="6" id="KW-1185">Reference proteome</keyword>
<evidence type="ECO:0000313" key="5">
    <source>
        <dbReference type="EMBL" id="MBB3040727.1"/>
    </source>
</evidence>
<reference evidence="5 6" key="1">
    <citation type="submission" date="2020-08" db="EMBL/GenBank/DDBJ databases">
        <title>Sequencing the genomes of 1000 actinobacteria strains.</title>
        <authorList>
            <person name="Klenk H.-P."/>
        </authorList>
    </citation>
    <scope>NUCLEOTIDE SEQUENCE [LARGE SCALE GENOMIC DNA]</scope>
    <source>
        <strain evidence="5 6">DSM 105498</strain>
    </source>
</reference>
<dbReference type="InterPro" id="IPR027417">
    <property type="entry name" value="P-loop_NTPase"/>
</dbReference>
<dbReference type="InterPro" id="IPR003593">
    <property type="entry name" value="AAA+_ATPase"/>
</dbReference>
<dbReference type="PANTHER" id="PTHR42788:SF13">
    <property type="entry name" value="ALIPHATIC SULFONATES IMPORT ATP-BINDING PROTEIN SSUB"/>
    <property type="match status" value="1"/>
</dbReference>
<dbReference type="RefSeq" id="WP_246389914.1">
    <property type="nucleotide sequence ID" value="NZ_JACHWR010000001.1"/>
</dbReference>
<name>A0A7W4YZ93_9ACTN</name>
<evidence type="ECO:0000256" key="1">
    <source>
        <dbReference type="ARBA" id="ARBA00022448"/>
    </source>
</evidence>
<sequence>MHSQPTTDTKVAEPTTETVPMLRVDGLSKQYRSKHGKVQAIEQIDLAVHPGEFVSIVGPSGCGKTTLLNCLSGLIQPTTGELALDGRAYSSPPEELSIVFQDYSRSLFPWMSVEQNIAVPIRDSSSKAERRESVYRLLAQVGLPEKTGPMYPWQLSGGMQQRVAIARALVSRPKVLLMDEPFASVDAQTRNVLEDLVLNVWQEWNKTIIFVTHDIDEAVYLSDRIVVLSGSPASTIADLEVPISRPRDQLLSKQDPRFGEIRAELYELIMGAHKVDREAS</sequence>
<dbReference type="PROSITE" id="PS00211">
    <property type="entry name" value="ABC_TRANSPORTER_1"/>
    <property type="match status" value="1"/>
</dbReference>
<dbReference type="Proteomes" id="UP000589626">
    <property type="component" value="Unassembled WGS sequence"/>
</dbReference>
<dbReference type="SMART" id="SM00382">
    <property type="entry name" value="AAA"/>
    <property type="match status" value="1"/>
</dbReference>
<comment type="caution">
    <text evidence="5">The sequence shown here is derived from an EMBL/GenBank/DDBJ whole genome shotgun (WGS) entry which is preliminary data.</text>
</comment>
<evidence type="ECO:0000313" key="6">
    <source>
        <dbReference type="Proteomes" id="UP000589626"/>
    </source>
</evidence>
<dbReference type="PROSITE" id="PS50893">
    <property type="entry name" value="ABC_TRANSPORTER_2"/>
    <property type="match status" value="1"/>
</dbReference>
<protein>
    <submittedName>
        <fullName evidence="5">NitT/TauT family transport system ATP-binding protein</fullName>
    </submittedName>
</protein>
<dbReference type="GO" id="GO:0005524">
    <property type="term" value="F:ATP binding"/>
    <property type="evidence" value="ECO:0007669"/>
    <property type="project" value="UniProtKB-KW"/>
</dbReference>
<dbReference type="CDD" id="cd03293">
    <property type="entry name" value="ABC_NrtD_SsuB_transporters"/>
    <property type="match status" value="1"/>
</dbReference>
<evidence type="ECO:0000256" key="2">
    <source>
        <dbReference type="ARBA" id="ARBA00022741"/>
    </source>
</evidence>
<dbReference type="AlphaFoldDB" id="A0A7W4YZ93"/>
<evidence type="ECO:0000256" key="3">
    <source>
        <dbReference type="ARBA" id="ARBA00022840"/>
    </source>
</evidence>
<evidence type="ECO:0000259" key="4">
    <source>
        <dbReference type="PROSITE" id="PS50893"/>
    </source>
</evidence>
<proteinExistence type="predicted"/>
<dbReference type="InterPro" id="IPR050166">
    <property type="entry name" value="ABC_transporter_ATP-bind"/>
</dbReference>
<dbReference type="GO" id="GO:0016887">
    <property type="term" value="F:ATP hydrolysis activity"/>
    <property type="evidence" value="ECO:0007669"/>
    <property type="project" value="InterPro"/>
</dbReference>
<dbReference type="Gene3D" id="3.40.50.300">
    <property type="entry name" value="P-loop containing nucleotide triphosphate hydrolases"/>
    <property type="match status" value="1"/>
</dbReference>
<dbReference type="Pfam" id="PF00005">
    <property type="entry name" value="ABC_tran"/>
    <property type="match status" value="1"/>
</dbReference>
<dbReference type="InterPro" id="IPR017871">
    <property type="entry name" value="ABC_transporter-like_CS"/>
</dbReference>
<feature type="domain" description="ABC transporter" evidence="4">
    <location>
        <begin position="22"/>
        <end position="255"/>
    </location>
</feature>
<dbReference type="SUPFAM" id="SSF52540">
    <property type="entry name" value="P-loop containing nucleoside triphosphate hydrolases"/>
    <property type="match status" value="1"/>
</dbReference>
<keyword evidence="1" id="KW-0813">Transport</keyword>
<accession>A0A7W4YZ93</accession>
<dbReference type="EMBL" id="JACHWR010000001">
    <property type="protein sequence ID" value="MBB3040727.1"/>
    <property type="molecule type" value="Genomic_DNA"/>
</dbReference>
<dbReference type="InterPro" id="IPR003439">
    <property type="entry name" value="ABC_transporter-like_ATP-bd"/>
</dbReference>